<dbReference type="OrthoDB" id="9791859at2"/>
<dbReference type="Proteomes" id="UP000293638">
    <property type="component" value="Unassembled WGS sequence"/>
</dbReference>
<dbReference type="HAMAP" id="MF_01659">
    <property type="entry name" value="MenD"/>
    <property type="match status" value="1"/>
</dbReference>
<dbReference type="Gene3D" id="3.40.50.970">
    <property type="match status" value="2"/>
</dbReference>
<reference evidence="8 9" key="1">
    <citation type="submission" date="2019-02" db="EMBL/GenBank/DDBJ databases">
        <title>Genomic Encyclopedia of Type Strains, Phase IV (KMG-IV): sequencing the most valuable type-strain genomes for metagenomic binning, comparative biology and taxonomic classification.</title>
        <authorList>
            <person name="Goeker M."/>
        </authorList>
    </citation>
    <scope>NUCLEOTIDE SEQUENCE [LARGE SCALE GENOMIC DNA]</scope>
    <source>
        <strain evidence="8 9">DSM 45622</strain>
    </source>
</reference>
<evidence type="ECO:0000313" key="8">
    <source>
        <dbReference type="EMBL" id="RZS79034.1"/>
    </source>
</evidence>
<evidence type="ECO:0000256" key="1">
    <source>
        <dbReference type="ARBA" id="ARBA00022679"/>
    </source>
</evidence>
<evidence type="ECO:0000256" key="5">
    <source>
        <dbReference type="ARBA" id="ARBA00023211"/>
    </source>
</evidence>
<dbReference type="UniPathway" id="UPA01057">
    <property type="reaction ID" value="UER00164"/>
</dbReference>
<comment type="cofactor">
    <cofactor evidence="6">
        <name>thiamine diphosphate</name>
        <dbReference type="ChEBI" id="CHEBI:58937"/>
    </cofactor>
    <text evidence="6">Binds 1 thiamine pyrophosphate per subunit.</text>
</comment>
<dbReference type="GO" id="GO:0030145">
    <property type="term" value="F:manganese ion binding"/>
    <property type="evidence" value="ECO:0007669"/>
    <property type="project" value="UniProtKB-UniRule"/>
</dbReference>
<evidence type="ECO:0000256" key="6">
    <source>
        <dbReference type="HAMAP-Rule" id="MF_01659"/>
    </source>
</evidence>
<comment type="cofactor">
    <cofactor evidence="6">
        <name>Mg(2+)</name>
        <dbReference type="ChEBI" id="CHEBI:18420"/>
    </cofactor>
    <cofactor evidence="6">
        <name>Mn(2+)</name>
        <dbReference type="ChEBI" id="CHEBI:29035"/>
    </cofactor>
</comment>
<accession>A0A4Q7NAH3</accession>
<dbReference type="GO" id="GO:0009234">
    <property type="term" value="P:menaquinone biosynthetic process"/>
    <property type="evidence" value="ECO:0007669"/>
    <property type="project" value="UniProtKB-UniRule"/>
</dbReference>
<dbReference type="EC" id="2.2.1.9" evidence="6"/>
<dbReference type="AlphaFoldDB" id="A0A4Q7NAH3"/>
<evidence type="ECO:0000313" key="9">
    <source>
        <dbReference type="Proteomes" id="UP000293638"/>
    </source>
</evidence>
<keyword evidence="6" id="KW-0474">Menaquinone biosynthesis</keyword>
<comment type="pathway">
    <text evidence="6">Quinol/quinone metabolism; 1,4-dihydroxy-2-naphthoate biosynthesis; 1,4-dihydroxy-2-naphthoate from chorismate: step 2/7.</text>
</comment>
<dbReference type="PANTHER" id="PTHR42916:SF1">
    <property type="entry name" value="PROTEIN PHYLLO, CHLOROPLASTIC"/>
    <property type="match status" value="1"/>
</dbReference>
<dbReference type="PANTHER" id="PTHR42916">
    <property type="entry name" value="2-SUCCINYL-5-ENOLPYRUVYL-6-HYDROXY-3-CYCLOHEXENE-1-CARBOXYLATE SYNTHASE"/>
    <property type="match status" value="1"/>
</dbReference>
<keyword evidence="5 6" id="KW-0464">Manganese</keyword>
<dbReference type="GO" id="GO:0070204">
    <property type="term" value="F:2-succinyl-5-enolpyruvyl-6-hydroxy-3-cyclohexene-1-carboxylic-acid synthase activity"/>
    <property type="evidence" value="ECO:0007669"/>
    <property type="project" value="UniProtKB-UniRule"/>
</dbReference>
<keyword evidence="3 6" id="KW-0460">Magnesium</keyword>
<dbReference type="Pfam" id="PF02776">
    <property type="entry name" value="TPP_enzyme_N"/>
    <property type="match status" value="1"/>
</dbReference>
<protein>
    <recommendedName>
        <fullName evidence="6">2-succinyl-5-enolpyruvyl-6-hydroxy-3-cyclohexene-1-carboxylate synthase</fullName>
        <shortName evidence="6">SEPHCHC synthase</shortName>
        <ecNumber evidence="6">2.2.1.9</ecNumber>
    </recommendedName>
    <alternativeName>
        <fullName evidence="6">Menaquinone biosynthesis protein MenD</fullName>
    </alternativeName>
</protein>
<sequence length="558" mass="56069">MTPATALAEVVVDELVRGGVQEAVLSPGSRSAPLAYALHRADAERRLRLHVRIDERSAGFLALGLARASGMPVPVVTTSGTAVANLHPAVVEASYAGVPLLALTADRPAELVGVGANQTIDQVGLFGSAVRGSFAVPAPDLAEPYAAWWRAVVCRALGAASGALSRDPGPVQLDLAFREPLVPSAGVLEGALAGRADGGPWTVPAGGPDPDPEMYVGAPRTLVLVGACSPTAAACAERLAADTGWPLVAEVASGVRGLPAGLLGSAALLEAAAPERVLVVGRPTLSRSVGALLRRPGVVVDVLSSRPVWPDPSSVAGSVHVGWLDAVGSADEEFAAAWASAAATHRDAVEGLLSWPSGEAVAAAVASAVPRGGLLVVGASNPVRDLDAVSWRLTPGAAVVANRGAAGIDGTVSTAVGAALAHQADGGGAAYALLGDLTFLHDANGLVLGPEEPRPDLCLVVLNDDGGGIFSLLEQGSAELAGPFERVFGTPHGVDLGGLCAAKGVPHALASSASELEAALAPAPGVRVVEVRVPRAERRARTASLRAGVEDALQARLS</sequence>
<dbReference type="UniPathway" id="UPA00079"/>
<evidence type="ECO:0000256" key="4">
    <source>
        <dbReference type="ARBA" id="ARBA00023052"/>
    </source>
</evidence>
<dbReference type="PIRSF" id="PIRSF004983">
    <property type="entry name" value="MenD"/>
    <property type="match status" value="1"/>
</dbReference>
<dbReference type="InterPro" id="IPR029061">
    <property type="entry name" value="THDP-binding"/>
</dbReference>
<dbReference type="GO" id="GO:0030976">
    <property type="term" value="F:thiamine pyrophosphate binding"/>
    <property type="evidence" value="ECO:0007669"/>
    <property type="project" value="UniProtKB-UniRule"/>
</dbReference>
<dbReference type="InterPro" id="IPR012001">
    <property type="entry name" value="Thiamin_PyroP_enz_TPP-bd_dom"/>
</dbReference>
<evidence type="ECO:0000256" key="2">
    <source>
        <dbReference type="ARBA" id="ARBA00022723"/>
    </source>
</evidence>
<evidence type="ECO:0000259" key="7">
    <source>
        <dbReference type="Pfam" id="PF02776"/>
    </source>
</evidence>
<comment type="caution">
    <text evidence="8">The sequence shown here is derived from an EMBL/GenBank/DDBJ whole genome shotgun (WGS) entry which is preliminary data.</text>
</comment>
<dbReference type="NCBIfam" id="TIGR00173">
    <property type="entry name" value="menD"/>
    <property type="match status" value="1"/>
</dbReference>
<name>A0A4Q7NAH3_9ACTN</name>
<dbReference type="InterPro" id="IPR004433">
    <property type="entry name" value="MenaQ_synth_MenD"/>
</dbReference>
<comment type="pathway">
    <text evidence="6">Quinol/quinone metabolism; menaquinone biosynthesis.</text>
</comment>
<organism evidence="8 9">
    <name type="scientific">Motilibacter rhizosphaerae</name>
    <dbReference type="NCBI Taxonomy" id="598652"/>
    <lineage>
        <taxon>Bacteria</taxon>
        <taxon>Bacillati</taxon>
        <taxon>Actinomycetota</taxon>
        <taxon>Actinomycetes</taxon>
        <taxon>Motilibacterales</taxon>
        <taxon>Motilibacteraceae</taxon>
        <taxon>Motilibacter</taxon>
    </lineage>
</organism>
<keyword evidence="2 6" id="KW-0479">Metal-binding</keyword>
<proteinExistence type="inferred from homology"/>
<keyword evidence="4 6" id="KW-0786">Thiamine pyrophosphate</keyword>
<comment type="function">
    <text evidence="6">Catalyzes the thiamine diphosphate-dependent decarboxylation of 2-oxoglutarate and the subsequent addition of the resulting succinic semialdehyde-thiamine pyrophosphate anion to isochorismate to yield 2-succinyl-5-enolpyruvyl-6-hydroxy-3-cyclohexene-1-carboxylate (SEPHCHC).</text>
</comment>
<dbReference type="GO" id="GO:0000287">
    <property type="term" value="F:magnesium ion binding"/>
    <property type="evidence" value="ECO:0007669"/>
    <property type="project" value="UniProtKB-UniRule"/>
</dbReference>
<keyword evidence="1 6" id="KW-0808">Transferase</keyword>
<keyword evidence="9" id="KW-1185">Reference proteome</keyword>
<comment type="similarity">
    <text evidence="6">Belongs to the TPP enzyme family. MenD subfamily.</text>
</comment>
<dbReference type="RefSeq" id="WP_130494620.1">
    <property type="nucleotide sequence ID" value="NZ_SGXD01000007.1"/>
</dbReference>
<dbReference type="CDD" id="cd02009">
    <property type="entry name" value="TPP_SHCHC_synthase"/>
    <property type="match status" value="1"/>
</dbReference>
<dbReference type="Gene3D" id="3.40.50.1220">
    <property type="entry name" value="TPP-binding domain"/>
    <property type="match status" value="1"/>
</dbReference>
<dbReference type="CDD" id="cd07037">
    <property type="entry name" value="TPP_PYR_MenD"/>
    <property type="match status" value="1"/>
</dbReference>
<comment type="subunit">
    <text evidence="6">Homodimer.</text>
</comment>
<feature type="domain" description="Thiamine pyrophosphate enzyme N-terminal TPP-binding" evidence="7">
    <location>
        <begin position="7"/>
        <end position="124"/>
    </location>
</feature>
<evidence type="ECO:0000256" key="3">
    <source>
        <dbReference type="ARBA" id="ARBA00022842"/>
    </source>
</evidence>
<dbReference type="SUPFAM" id="SSF52518">
    <property type="entry name" value="Thiamin diphosphate-binding fold (THDP-binding)"/>
    <property type="match status" value="2"/>
</dbReference>
<dbReference type="EMBL" id="SGXD01000007">
    <property type="protein sequence ID" value="RZS79034.1"/>
    <property type="molecule type" value="Genomic_DNA"/>
</dbReference>
<gene>
    <name evidence="6" type="primary">menD</name>
    <name evidence="8" type="ORF">EV189_3904</name>
</gene>
<comment type="catalytic activity">
    <reaction evidence="6">
        <text>isochorismate + 2-oxoglutarate + H(+) = 5-enolpyruvoyl-6-hydroxy-2-succinyl-cyclohex-3-ene-1-carboxylate + CO2</text>
        <dbReference type="Rhea" id="RHEA:25593"/>
        <dbReference type="ChEBI" id="CHEBI:15378"/>
        <dbReference type="ChEBI" id="CHEBI:16526"/>
        <dbReference type="ChEBI" id="CHEBI:16810"/>
        <dbReference type="ChEBI" id="CHEBI:29780"/>
        <dbReference type="ChEBI" id="CHEBI:58818"/>
        <dbReference type="EC" id="2.2.1.9"/>
    </reaction>
</comment>